<keyword evidence="3" id="KW-1185">Reference proteome</keyword>
<organism evidence="2 3">
    <name type="scientific">Mikania micrantha</name>
    <name type="common">bitter vine</name>
    <dbReference type="NCBI Taxonomy" id="192012"/>
    <lineage>
        <taxon>Eukaryota</taxon>
        <taxon>Viridiplantae</taxon>
        <taxon>Streptophyta</taxon>
        <taxon>Embryophyta</taxon>
        <taxon>Tracheophyta</taxon>
        <taxon>Spermatophyta</taxon>
        <taxon>Magnoliopsida</taxon>
        <taxon>eudicotyledons</taxon>
        <taxon>Gunneridae</taxon>
        <taxon>Pentapetalae</taxon>
        <taxon>asterids</taxon>
        <taxon>campanulids</taxon>
        <taxon>Asterales</taxon>
        <taxon>Asteraceae</taxon>
        <taxon>Asteroideae</taxon>
        <taxon>Heliantheae alliance</taxon>
        <taxon>Eupatorieae</taxon>
        <taxon>Mikania</taxon>
    </lineage>
</organism>
<name>A0A5N6M221_9ASTR</name>
<dbReference type="AlphaFoldDB" id="A0A5N6M221"/>
<evidence type="ECO:0000256" key="1">
    <source>
        <dbReference type="SAM" id="MobiDB-lite"/>
    </source>
</evidence>
<evidence type="ECO:0000313" key="2">
    <source>
        <dbReference type="EMBL" id="KAD3067917.1"/>
    </source>
</evidence>
<dbReference type="EMBL" id="SZYD01000017">
    <property type="protein sequence ID" value="KAD3067917.1"/>
    <property type="molecule type" value="Genomic_DNA"/>
</dbReference>
<protein>
    <submittedName>
        <fullName evidence="2">Uncharacterized protein</fullName>
    </submittedName>
</protein>
<reference evidence="2 3" key="1">
    <citation type="submission" date="2019-05" db="EMBL/GenBank/DDBJ databases">
        <title>Mikania micrantha, genome provides insights into the molecular mechanism of rapid growth.</title>
        <authorList>
            <person name="Liu B."/>
        </authorList>
    </citation>
    <scope>NUCLEOTIDE SEQUENCE [LARGE SCALE GENOMIC DNA]</scope>
    <source>
        <strain evidence="2">NLD-2019</strain>
        <tissue evidence="2">Leaf</tissue>
    </source>
</reference>
<dbReference type="Proteomes" id="UP000326396">
    <property type="component" value="Linkage Group LG7"/>
</dbReference>
<gene>
    <name evidence="2" type="ORF">E3N88_35797</name>
</gene>
<accession>A0A5N6M221</accession>
<feature type="compositionally biased region" description="Basic and acidic residues" evidence="1">
    <location>
        <begin position="60"/>
        <end position="75"/>
    </location>
</feature>
<proteinExistence type="predicted"/>
<feature type="region of interest" description="Disordered" evidence="1">
    <location>
        <begin position="57"/>
        <end position="86"/>
    </location>
</feature>
<comment type="caution">
    <text evidence="2">The sequence shown here is derived from an EMBL/GenBank/DDBJ whole genome shotgun (WGS) entry which is preliminary data.</text>
</comment>
<sequence length="86" mass="10021">MKLRPVVTDEELPSPRHWRSFPMVWVKLVNGDGKAILGGRTKKMRCDEWRGKTLASRNQRCHETKPSNQERKVGGDMRLNWTSSEQ</sequence>
<evidence type="ECO:0000313" key="3">
    <source>
        <dbReference type="Proteomes" id="UP000326396"/>
    </source>
</evidence>